<dbReference type="SUPFAM" id="SSF47413">
    <property type="entry name" value="lambda repressor-like DNA-binding domains"/>
    <property type="match status" value="1"/>
</dbReference>
<keyword evidence="4" id="KW-0238">DNA-binding</keyword>
<dbReference type="AlphaFoldDB" id="A0A921F6Z3"/>
<dbReference type="Pfam" id="PF00717">
    <property type="entry name" value="Peptidase_S24"/>
    <property type="match status" value="1"/>
</dbReference>
<evidence type="ECO:0000313" key="8">
    <source>
        <dbReference type="Proteomes" id="UP000707535"/>
    </source>
</evidence>
<keyword evidence="5" id="KW-0804">Transcription</keyword>
<dbReference type="CDD" id="cd06529">
    <property type="entry name" value="S24_LexA-like"/>
    <property type="match status" value="1"/>
</dbReference>
<dbReference type="InterPro" id="IPR010982">
    <property type="entry name" value="Lambda_DNA-bd_dom_sf"/>
</dbReference>
<keyword evidence="3" id="KW-0805">Transcription regulation</keyword>
<evidence type="ECO:0000256" key="3">
    <source>
        <dbReference type="ARBA" id="ARBA00023015"/>
    </source>
</evidence>
<dbReference type="Gene3D" id="1.10.260.40">
    <property type="entry name" value="lambda repressor-like DNA-binding domains"/>
    <property type="match status" value="1"/>
</dbReference>
<dbReference type="SMART" id="SM00530">
    <property type="entry name" value="HTH_XRE"/>
    <property type="match status" value="1"/>
</dbReference>
<reference evidence="7" key="1">
    <citation type="journal article" date="2021" name="PeerJ">
        <title>Extensive microbial diversity within the chicken gut microbiome revealed by metagenomics and culture.</title>
        <authorList>
            <person name="Gilroy R."/>
            <person name="Ravi A."/>
            <person name="Getino M."/>
            <person name="Pursley I."/>
            <person name="Horton D.L."/>
            <person name="Alikhan N.F."/>
            <person name="Baker D."/>
            <person name="Gharbi K."/>
            <person name="Hall N."/>
            <person name="Watson M."/>
            <person name="Adriaenssens E.M."/>
            <person name="Foster-Nyarko E."/>
            <person name="Jarju S."/>
            <person name="Secka A."/>
            <person name="Antonio M."/>
            <person name="Oren A."/>
            <person name="Chaudhuri R.R."/>
            <person name="La Ragione R."/>
            <person name="Hildebrand F."/>
            <person name="Pallen M.J."/>
        </authorList>
    </citation>
    <scope>NUCLEOTIDE SEQUENCE</scope>
    <source>
        <strain evidence="7">CHK174-6876</strain>
    </source>
</reference>
<dbReference type="PROSITE" id="PS00501">
    <property type="entry name" value="SPASE_I_1"/>
    <property type="match status" value="1"/>
</dbReference>
<dbReference type="CDD" id="cd00093">
    <property type="entry name" value="HTH_XRE"/>
    <property type="match status" value="1"/>
</dbReference>
<dbReference type="PANTHER" id="PTHR40661">
    <property type="match status" value="1"/>
</dbReference>
<dbReference type="Gene3D" id="2.10.109.10">
    <property type="entry name" value="Umud Fragment, subunit A"/>
    <property type="match status" value="1"/>
</dbReference>
<dbReference type="GO" id="GO:0016020">
    <property type="term" value="C:membrane"/>
    <property type="evidence" value="ECO:0007669"/>
    <property type="project" value="InterPro"/>
</dbReference>
<evidence type="ECO:0000256" key="5">
    <source>
        <dbReference type="ARBA" id="ARBA00023163"/>
    </source>
</evidence>
<dbReference type="InterPro" id="IPR019756">
    <property type="entry name" value="Pept_S26A_signal_pept_1_Ser-AS"/>
</dbReference>
<dbReference type="SUPFAM" id="SSF51306">
    <property type="entry name" value="LexA/Signal peptidase"/>
    <property type="match status" value="1"/>
</dbReference>
<dbReference type="GO" id="GO:0003677">
    <property type="term" value="F:DNA binding"/>
    <property type="evidence" value="ECO:0007669"/>
    <property type="project" value="UniProtKB-KW"/>
</dbReference>
<reference evidence="7" key="2">
    <citation type="submission" date="2021-09" db="EMBL/GenBank/DDBJ databases">
        <authorList>
            <person name="Gilroy R."/>
        </authorList>
    </citation>
    <scope>NUCLEOTIDE SEQUENCE</scope>
    <source>
        <strain evidence="7">CHK174-6876</strain>
    </source>
</reference>
<dbReference type="PROSITE" id="PS50943">
    <property type="entry name" value="HTH_CROC1"/>
    <property type="match status" value="1"/>
</dbReference>
<dbReference type="GO" id="GO:0006508">
    <property type="term" value="P:proteolysis"/>
    <property type="evidence" value="ECO:0007669"/>
    <property type="project" value="UniProtKB-KW"/>
</dbReference>
<proteinExistence type="predicted"/>
<organism evidence="7 8">
    <name type="scientific">Ligilactobacillus acidipiscis</name>
    <dbReference type="NCBI Taxonomy" id="89059"/>
    <lineage>
        <taxon>Bacteria</taxon>
        <taxon>Bacillati</taxon>
        <taxon>Bacillota</taxon>
        <taxon>Bacilli</taxon>
        <taxon>Lactobacillales</taxon>
        <taxon>Lactobacillaceae</taxon>
        <taxon>Ligilactobacillus</taxon>
    </lineage>
</organism>
<dbReference type="Pfam" id="PF01381">
    <property type="entry name" value="HTH_3"/>
    <property type="match status" value="1"/>
</dbReference>
<evidence type="ECO:0000256" key="1">
    <source>
        <dbReference type="ARBA" id="ARBA00022670"/>
    </source>
</evidence>
<dbReference type="InterPro" id="IPR015927">
    <property type="entry name" value="Peptidase_S24_S26A/B/C"/>
</dbReference>
<dbReference type="InterPro" id="IPR001387">
    <property type="entry name" value="Cro/C1-type_HTH"/>
</dbReference>
<keyword evidence="1" id="KW-0645">Protease</keyword>
<dbReference type="EMBL" id="DYXG01000025">
    <property type="protein sequence ID" value="HJE96540.1"/>
    <property type="molecule type" value="Genomic_DNA"/>
</dbReference>
<gene>
    <name evidence="7" type="ORF">K8V00_02875</name>
</gene>
<dbReference type="Proteomes" id="UP000707535">
    <property type="component" value="Unassembled WGS sequence"/>
</dbReference>
<feature type="domain" description="HTH cro/C1-type" evidence="6">
    <location>
        <begin position="7"/>
        <end position="70"/>
    </location>
</feature>
<evidence type="ECO:0000259" key="6">
    <source>
        <dbReference type="PROSITE" id="PS50943"/>
    </source>
</evidence>
<sequence length="239" mass="27558">MSFGTRLRDLRKEQGLTLEQLADKLNSIDQENKKGFNKGRISKWENDKDEPRLSSVKLIADFFNVSVDYFYESDTLLNKVYETVRSLNEPRQQCVYEFATDQLDKQNSKIHDIDAYRREFTVDIFGSVSAGTGEYLGDGTPEPVTIEGPIPRFDFAVRVHGDSMQPTFDDGQIIFVNKVEKVDEVRNNQFVIAEINGEAFIKKLFVSYDCIKLISLNRNYKDIVIHDYDDYRIIGVVVI</sequence>
<name>A0A921F6Z3_9LACO</name>
<accession>A0A921F6Z3</accession>
<protein>
    <submittedName>
        <fullName evidence="7">XRE family transcriptional regulator</fullName>
    </submittedName>
</protein>
<evidence type="ECO:0000256" key="4">
    <source>
        <dbReference type="ARBA" id="ARBA00023125"/>
    </source>
</evidence>
<evidence type="ECO:0000256" key="2">
    <source>
        <dbReference type="ARBA" id="ARBA00022801"/>
    </source>
</evidence>
<dbReference type="InterPro" id="IPR036286">
    <property type="entry name" value="LexA/Signal_pep-like_sf"/>
</dbReference>
<dbReference type="GO" id="GO:0004252">
    <property type="term" value="F:serine-type endopeptidase activity"/>
    <property type="evidence" value="ECO:0007669"/>
    <property type="project" value="InterPro"/>
</dbReference>
<evidence type="ECO:0000313" key="7">
    <source>
        <dbReference type="EMBL" id="HJE96540.1"/>
    </source>
</evidence>
<keyword evidence="2" id="KW-0378">Hydrolase</keyword>
<comment type="caution">
    <text evidence="7">The sequence shown here is derived from an EMBL/GenBank/DDBJ whole genome shotgun (WGS) entry which is preliminary data.</text>
</comment>
<dbReference type="InterPro" id="IPR039418">
    <property type="entry name" value="LexA-like"/>
</dbReference>
<dbReference type="PANTHER" id="PTHR40661:SF1">
    <property type="entry name" value="HTH CRO_C1-TYPE DOMAIN-CONTAINING PROTEIN"/>
    <property type="match status" value="1"/>
</dbReference>